<name>A0A820MHC6_9BILA</name>
<dbReference type="PROSITE" id="PS50095">
    <property type="entry name" value="PLAT"/>
    <property type="match status" value="2"/>
</dbReference>
<dbReference type="InterPro" id="IPR052970">
    <property type="entry name" value="Inner_ear_hair_cell_LOXHD"/>
</dbReference>
<comment type="caution">
    <text evidence="1">Lacks conserved residue(s) required for the propagation of feature annotation.</text>
</comment>
<reference evidence="3" key="1">
    <citation type="submission" date="2021-02" db="EMBL/GenBank/DDBJ databases">
        <authorList>
            <person name="Nowell W R."/>
        </authorList>
    </citation>
    <scope>NUCLEOTIDE SEQUENCE</scope>
</reference>
<evidence type="ECO:0000259" key="2">
    <source>
        <dbReference type="PROSITE" id="PS50095"/>
    </source>
</evidence>
<dbReference type="PANTHER" id="PTHR45901:SF3">
    <property type="entry name" value="LIPOXYGENASE HOMOLOGY DOMAIN-CONTAINING PROTEIN 1"/>
    <property type="match status" value="1"/>
</dbReference>
<dbReference type="EMBL" id="CAJOBB010021199">
    <property type="protein sequence ID" value="CAF4374109.1"/>
    <property type="molecule type" value="Genomic_DNA"/>
</dbReference>
<dbReference type="PANTHER" id="PTHR45901">
    <property type="entry name" value="PROTEIN CBG12474"/>
    <property type="match status" value="1"/>
</dbReference>
<accession>A0A820MHC6</accession>
<dbReference type="InterPro" id="IPR036392">
    <property type="entry name" value="PLAT/LH2_dom_sf"/>
</dbReference>
<dbReference type="Gene3D" id="2.60.60.20">
    <property type="entry name" value="PLAT/LH2 domain"/>
    <property type="match status" value="1"/>
</dbReference>
<protein>
    <recommendedName>
        <fullName evidence="2">PLAT domain-containing protein</fullName>
    </recommendedName>
</protein>
<feature type="domain" description="PLAT" evidence="2">
    <location>
        <begin position="1"/>
        <end position="109"/>
    </location>
</feature>
<feature type="non-terminal residue" evidence="3">
    <location>
        <position position="1"/>
    </location>
</feature>
<dbReference type="SUPFAM" id="SSF49723">
    <property type="entry name" value="Lipase/lipooxygenase domain (PLAT/LH2 domain)"/>
    <property type="match status" value="1"/>
</dbReference>
<organism evidence="3 4">
    <name type="scientific">Adineta steineri</name>
    <dbReference type="NCBI Taxonomy" id="433720"/>
    <lineage>
        <taxon>Eukaryota</taxon>
        <taxon>Metazoa</taxon>
        <taxon>Spiralia</taxon>
        <taxon>Gnathifera</taxon>
        <taxon>Rotifera</taxon>
        <taxon>Eurotatoria</taxon>
        <taxon>Bdelloidea</taxon>
        <taxon>Adinetida</taxon>
        <taxon>Adinetidae</taxon>
        <taxon>Adineta</taxon>
    </lineage>
</organism>
<comment type="caution">
    <text evidence="3">The sequence shown here is derived from an EMBL/GenBank/DDBJ whole genome shotgun (WGS) entry which is preliminary data.</text>
</comment>
<gene>
    <name evidence="3" type="ORF">KXQ929_LOCUS49527</name>
</gene>
<evidence type="ECO:0000313" key="4">
    <source>
        <dbReference type="Proteomes" id="UP000663868"/>
    </source>
</evidence>
<dbReference type="InterPro" id="IPR001024">
    <property type="entry name" value="PLAT/LH2_dom"/>
</dbReference>
<feature type="domain" description="PLAT" evidence="2">
    <location>
        <begin position="130"/>
        <end position="163"/>
    </location>
</feature>
<dbReference type="Pfam" id="PF01477">
    <property type="entry name" value="PLAT"/>
    <property type="match status" value="1"/>
</dbReference>
<evidence type="ECO:0000313" key="3">
    <source>
        <dbReference type="EMBL" id="CAF4374109.1"/>
    </source>
</evidence>
<evidence type="ECO:0000256" key="1">
    <source>
        <dbReference type="PROSITE-ProRule" id="PRU00152"/>
    </source>
</evidence>
<dbReference type="AlphaFoldDB" id="A0A820MHC6"/>
<dbReference type="Proteomes" id="UP000663868">
    <property type="component" value="Unassembled WGS sequence"/>
</dbReference>
<sequence>WVQPAEPIKNIQLTIRGSDGSIDKVLLKDYAKSNEQQVFQNGSSDQFEIKHKDIGKIENITIGFDDNDQKAAWLLESVDIQYEEALYHFQAQCWLSSRLGQNFSWITMKPDPSNDVSKIFLYLHFPMLDIHYKVIIDTGESGINSNVILCIYGDENITKNFAL</sequence>
<proteinExistence type="predicted"/>